<accession>A0A4R9K801</accession>
<evidence type="ECO:0000313" key="1">
    <source>
        <dbReference type="EMBL" id="TGL61797.1"/>
    </source>
</evidence>
<evidence type="ECO:0000313" key="2">
    <source>
        <dbReference type="Proteomes" id="UP000297693"/>
    </source>
</evidence>
<reference evidence="1" key="1">
    <citation type="journal article" date="2019" name="PLoS Negl. Trop. Dis.">
        <title>Revisiting the worldwide diversity of Leptospira species in the environment.</title>
        <authorList>
            <person name="Vincent A.T."/>
            <person name="Schiettekatte O."/>
            <person name="Bourhy P."/>
            <person name="Veyrier F.J."/>
            <person name="Picardeau M."/>
        </authorList>
    </citation>
    <scope>NUCLEOTIDE SEQUENCE [LARGE SCALE GENOMIC DNA]</scope>
    <source>
        <strain evidence="1">201702476</strain>
    </source>
</reference>
<dbReference type="Proteomes" id="UP000297693">
    <property type="component" value="Unassembled WGS sequence"/>
</dbReference>
<proteinExistence type="predicted"/>
<name>A0A4R9K801_9LEPT</name>
<gene>
    <name evidence="1" type="ORF">EHQ58_04065</name>
</gene>
<protein>
    <submittedName>
        <fullName evidence="1">Uncharacterized protein</fullName>
    </submittedName>
</protein>
<comment type="caution">
    <text evidence="1">The sequence shown here is derived from an EMBL/GenBank/DDBJ whole genome shotgun (WGS) entry which is preliminary data.</text>
</comment>
<sequence>MLEYYLKGPNRLVLRKVGELSRISSALDFHFKEESLFFLEYYSARLGIVKINFETKQISGNTWETLEVAQSASYTNYHYTGFLLQGHLTEVAKEEILVKVIEDLDDLKIENMVLKRSTKTEFLTYISSKYRLTEHA</sequence>
<dbReference type="EMBL" id="RQGD01000014">
    <property type="protein sequence ID" value="TGL61797.1"/>
    <property type="molecule type" value="Genomic_DNA"/>
</dbReference>
<organism evidence="1 2">
    <name type="scientific">Leptospira ognonensis</name>
    <dbReference type="NCBI Taxonomy" id="2484945"/>
    <lineage>
        <taxon>Bacteria</taxon>
        <taxon>Pseudomonadati</taxon>
        <taxon>Spirochaetota</taxon>
        <taxon>Spirochaetia</taxon>
        <taxon>Leptospirales</taxon>
        <taxon>Leptospiraceae</taxon>
        <taxon>Leptospira</taxon>
    </lineage>
</organism>
<keyword evidence="2" id="KW-1185">Reference proteome</keyword>
<dbReference type="AlphaFoldDB" id="A0A4R9K801"/>